<dbReference type="NCBIfam" id="TIGR00678">
    <property type="entry name" value="holB"/>
    <property type="match status" value="1"/>
</dbReference>
<dbReference type="Proteomes" id="UP000621436">
    <property type="component" value="Unassembled WGS sequence"/>
</dbReference>
<dbReference type="AlphaFoldDB" id="A0A931AWU0"/>
<evidence type="ECO:0000256" key="3">
    <source>
        <dbReference type="ARBA" id="ARBA00022679"/>
    </source>
</evidence>
<evidence type="ECO:0000313" key="9">
    <source>
        <dbReference type="EMBL" id="MBF8437975.1"/>
    </source>
</evidence>
<accession>A0A931AWU0</accession>
<dbReference type="GO" id="GO:0009360">
    <property type="term" value="C:DNA polymerase III complex"/>
    <property type="evidence" value="ECO:0007669"/>
    <property type="project" value="InterPro"/>
</dbReference>
<dbReference type="PANTHER" id="PTHR11669">
    <property type="entry name" value="REPLICATION FACTOR C / DNA POLYMERASE III GAMMA-TAU SUBUNIT"/>
    <property type="match status" value="1"/>
</dbReference>
<keyword evidence="5" id="KW-0235">DNA replication</keyword>
<dbReference type="Gene3D" id="3.40.50.300">
    <property type="entry name" value="P-loop containing nucleotide triphosphate hydrolases"/>
    <property type="match status" value="1"/>
</dbReference>
<comment type="catalytic activity">
    <reaction evidence="7">
        <text>DNA(n) + a 2'-deoxyribonucleoside 5'-triphosphate = DNA(n+1) + diphosphate</text>
        <dbReference type="Rhea" id="RHEA:22508"/>
        <dbReference type="Rhea" id="RHEA-COMP:17339"/>
        <dbReference type="Rhea" id="RHEA-COMP:17340"/>
        <dbReference type="ChEBI" id="CHEBI:33019"/>
        <dbReference type="ChEBI" id="CHEBI:61560"/>
        <dbReference type="ChEBI" id="CHEBI:173112"/>
        <dbReference type="EC" id="2.7.7.7"/>
    </reaction>
</comment>
<dbReference type="InterPro" id="IPR050238">
    <property type="entry name" value="DNA_Rep/Repair_Clamp_Loader"/>
</dbReference>
<dbReference type="SUPFAM" id="SSF52540">
    <property type="entry name" value="P-loop containing nucleoside triphosphate hydrolases"/>
    <property type="match status" value="1"/>
</dbReference>
<keyword evidence="3 9" id="KW-0808">Transferase</keyword>
<dbReference type="FunFam" id="3.40.50.300:FF:001255">
    <property type="entry name" value="DNA polymerase III subunit delta"/>
    <property type="match status" value="1"/>
</dbReference>
<dbReference type="GO" id="GO:0006261">
    <property type="term" value="P:DNA-templated DNA replication"/>
    <property type="evidence" value="ECO:0007669"/>
    <property type="project" value="TreeGrafter"/>
</dbReference>
<evidence type="ECO:0000256" key="5">
    <source>
        <dbReference type="ARBA" id="ARBA00022705"/>
    </source>
</evidence>
<dbReference type="GO" id="GO:0008408">
    <property type="term" value="F:3'-5' exonuclease activity"/>
    <property type="evidence" value="ECO:0007669"/>
    <property type="project" value="InterPro"/>
</dbReference>
<dbReference type="InterPro" id="IPR015199">
    <property type="entry name" value="DNA_pol_III_delta_C"/>
</dbReference>
<dbReference type="Pfam" id="PF09115">
    <property type="entry name" value="DNApol3-delta_C"/>
    <property type="match status" value="1"/>
</dbReference>
<protein>
    <recommendedName>
        <fullName evidence="2">DNA polymerase III subunit delta'</fullName>
        <ecNumber evidence="1">2.7.7.7</ecNumber>
    </recommendedName>
</protein>
<dbReference type="GO" id="GO:0003677">
    <property type="term" value="F:DNA binding"/>
    <property type="evidence" value="ECO:0007669"/>
    <property type="project" value="InterPro"/>
</dbReference>
<sequence>MAFADIPDQEKAKKLIKNQLNNQRLSHAYLFLGPEGVGQKELAKTLAKTYFCKNMTEDSCEECSQCIKVKHSNHPDFDLLEAEDNKDQIGIDLIRELQKRIAYRPYEAQHRFFIIAGADKMTEQAANSLLKTLEEPPDYATLILIAEDESKVLPTILSRCQQVRFEYLSDEILVSYFKQQGIKGENLNLMVRLAKGSLVQAEKIIDNREIFQKRNQVFQFLVGLANKSRVEVFREVDKWKEWYEEGLPLFDLLIDWYRDIIIVRDVKTDQINNQDYIDSIKTLREKCSKAELIKELELIREVTASINANVKIELALQYLLLKLRIKRCKYEESCRSNISSGR</sequence>
<dbReference type="EMBL" id="JADPIE010000008">
    <property type="protein sequence ID" value="MBF8437975.1"/>
    <property type="molecule type" value="Genomic_DNA"/>
</dbReference>
<evidence type="ECO:0000256" key="6">
    <source>
        <dbReference type="ARBA" id="ARBA00022932"/>
    </source>
</evidence>
<evidence type="ECO:0000256" key="2">
    <source>
        <dbReference type="ARBA" id="ARBA00014363"/>
    </source>
</evidence>
<evidence type="ECO:0000259" key="8">
    <source>
        <dbReference type="Pfam" id="PF09115"/>
    </source>
</evidence>
<evidence type="ECO:0000256" key="7">
    <source>
        <dbReference type="ARBA" id="ARBA00049244"/>
    </source>
</evidence>
<dbReference type="InterPro" id="IPR027417">
    <property type="entry name" value="P-loop_NTPase"/>
</dbReference>
<evidence type="ECO:0000256" key="1">
    <source>
        <dbReference type="ARBA" id="ARBA00012417"/>
    </source>
</evidence>
<dbReference type="GO" id="GO:0003887">
    <property type="term" value="F:DNA-directed DNA polymerase activity"/>
    <property type="evidence" value="ECO:0007669"/>
    <property type="project" value="UniProtKB-KW"/>
</dbReference>
<evidence type="ECO:0000313" key="10">
    <source>
        <dbReference type="Proteomes" id="UP000621436"/>
    </source>
</evidence>
<keyword evidence="4 9" id="KW-0548">Nucleotidyltransferase</keyword>
<evidence type="ECO:0000256" key="4">
    <source>
        <dbReference type="ARBA" id="ARBA00022695"/>
    </source>
</evidence>
<dbReference type="Pfam" id="PF13177">
    <property type="entry name" value="DNA_pol3_delta2"/>
    <property type="match status" value="1"/>
</dbReference>
<dbReference type="InterPro" id="IPR004622">
    <property type="entry name" value="DNA_pol_HolB"/>
</dbReference>
<organism evidence="9 10">
    <name type="scientific">Halonatronomonas betaini</name>
    <dbReference type="NCBI Taxonomy" id="2778430"/>
    <lineage>
        <taxon>Bacteria</taxon>
        <taxon>Bacillati</taxon>
        <taxon>Bacillota</taxon>
        <taxon>Clostridia</taxon>
        <taxon>Halanaerobiales</taxon>
        <taxon>Halarsenatibacteraceae</taxon>
        <taxon>Halonatronomonas</taxon>
    </lineage>
</organism>
<gene>
    <name evidence="9" type="primary">holB</name>
    <name evidence="9" type="ORF">I0Q91_12865</name>
</gene>
<keyword evidence="10" id="KW-1185">Reference proteome</keyword>
<dbReference type="RefSeq" id="WP_270455043.1">
    <property type="nucleotide sequence ID" value="NZ_JADPIE010000008.1"/>
</dbReference>
<comment type="caution">
    <text evidence="9">The sequence shown here is derived from an EMBL/GenBank/DDBJ whole genome shotgun (WGS) entry which is preliminary data.</text>
</comment>
<proteinExistence type="predicted"/>
<reference evidence="9" key="1">
    <citation type="submission" date="2020-11" db="EMBL/GenBank/DDBJ databases">
        <title>Halonatronomonas betainensis gen. nov., sp. nov. a novel haloalkaliphilic representative of the family Halanaerobiacae capable of betaine degradation.</title>
        <authorList>
            <person name="Boltyanskaya Y."/>
            <person name="Kevbrin V."/>
            <person name="Detkova E."/>
            <person name="Grouzdev D.S."/>
            <person name="Koziaeva V."/>
            <person name="Zhilina T."/>
        </authorList>
    </citation>
    <scope>NUCLEOTIDE SEQUENCE</scope>
    <source>
        <strain evidence="9">Z-7014</strain>
    </source>
</reference>
<name>A0A931AWU0_9FIRM</name>
<feature type="domain" description="DNA polymerase III delta subunit C-terminal" evidence="8">
    <location>
        <begin position="211"/>
        <end position="323"/>
    </location>
</feature>
<keyword evidence="6" id="KW-0239">DNA-directed DNA polymerase</keyword>
<dbReference type="PANTHER" id="PTHR11669:SF8">
    <property type="entry name" value="DNA POLYMERASE III SUBUNIT DELTA"/>
    <property type="match status" value="1"/>
</dbReference>
<dbReference type="EC" id="2.7.7.7" evidence="1"/>